<dbReference type="CDD" id="cd06533">
    <property type="entry name" value="Glyco_transf_WecG_TagA"/>
    <property type="match status" value="1"/>
</dbReference>
<reference evidence="3 4" key="1">
    <citation type="submission" date="2019-05" db="EMBL/GenBank/DDBJ databases">
        <authorList>
            <person name="Zhou X."/>
        </authorList>
    </citation>
    <scope>NUCLEOTIDE SEQUENCE [LARGE SCALE GENOMIC DNA]</scope>
    <source>
        <strain evidence="3 4">DSM 432</strain>
    </source>
</reference>
<comment type="caution">
    <text evidence="3">The sequence shown here is derived from an EMBL/GenBank/DDBJ whole genome shotgun (WGS) entry which is preliminary data.</text>
</comment>
<proteinExistence type="predicted"/>
<name>A0A6C1KRD6_XANAU</name>
<dbReference type="AlphaFoldDB" id="A0A6C1KRD6"/>
<dbReference type="GeneID" id="95776063"/>
<evidence type="ECO:0000256" key="1">
    <source>
        <dbReference type="ARBA" id="ARBA00022676"/>
    </source>
</evidence>
<protein>
    <submittedName>
        <fullName evidence="3">WecB/TagA/CpsF family glycosyltransferase</fullName>
    </submittedName>
</protein>
<accession>A0A6C1KRD6</accession>
<evidence type="ECO:0000313" key="4">
    <source>
        <dbReference type="Proteomes" id="UP000305131"/>
    </source>
</evidence>
<dbReference type="Proteomes" id="UP000305131">
    <property type="component" value="Unassembled WGS sequence"/>
</dbReference>
<gene>
    <name evidence="3" type="ORF">FBQ73_21655</name>
</gene>
<dbReference type="InterPro" id="IPR004629">
    <property type="entry name" value="WecG_TagA_CpsF"/>
</dbReference>
<dbReference type="PANTHER" id="PTHR34136:SF1">
    <property type="entry name" value="UDP-N-ACETYL-D-MANNOSAMINURONIC ACID TRANSFERASE"/>
    <property type="match status" value="1"/>
</dbReference>
<dbReference type="RefSeq" id="WP_138401550.1">
    <property type="nucleotide sequence ID" value="NZ_JBAFVI010000007.1"/>
</dbReference>
<keyword evidence="1" id="KW-0328">Glycosyltransferase</keyword>
<sequence length="269" mass="29119">MRAAFQTPPDYRTETFLGAPFACLDVPGAARVLGARPMGAPFSYVITSNASHLVRLNTRKDERFAAALADAGLNVLDGAVPHLLAERLFGLDIPLCPGSDLTAELFEHVIQPDDPVTVIGGSEEMKRRLMARYGIRTLNLHVPPMGFINDPAAVEAAIRFVIEHPARYVFLVVGAPRSEYLAHMIARRGGAVGTGLCVGSALNFLTGLVQRASPAFRRLGLEWLYRLAQSPSTHFERVFVDSLPIFLIAAKAKLNPAAYGMQRGGDGEP</sequence>
<dbReference type="EMBL" id="VAUP01000041">
    <property type="protein sequence ID" value="TLX41043.1"/>
    <property type="molecule type" value="Genomic_DNA"/>
</dbReference>
<organism evidence="3 4">
    <name type="scientific">Xanthobacter autotrophicus</name>
    <dbReference type="NCBI Taxonomy" id="280"/>
    <lineage>
        <taxon>Bacteria</taxon>
        <taxon>Pseudomonadati</taxon>
        <taxon>Pseudomonadota</taxon>
        <taxon>Alphaproteobacteria</taxon>
        <taxon>Hyphomicrobiales</taxon>
        <taxon>Xanthobacteraceae</taxon>
        <taxon>Xanthobacter</taxon>
    </lineage>
</organism>
<evidence type="ECO:0000313" key="3">
    <source>
        <dbReference type="EMBL" id="TLX41043.1"/>
    </source>
</evidence>
<dbReference type="Pfam" id="PF03808">
    <property type="entry name" value="Glyco_tran_WecG"/>
    <property type="match status" value="1"/>
</dbReference>
<keyword evidence="2 3" id="KW-0808">Transferase</keyword>
<dbReference type="PANTHER" id="PTHR34136">
    <property type="match status" value="1"/>
</dbReference>
<dbReference type="OrthoDB" id="8432722at2"/>
<dbReference type="GO" id="GO:0016758">
    <property type="term" value="F:hexosyltransferase activity"/>
    <property type="evidence" value="ECO:0007669"/>
    <property type="project" value="TreeGrafter"/>
</dbReference>
<evidence type="ECO:0000256" key="2">
    <source>
        <dbReference type="ARBA" id="ARBA00022679"/>
    </source>
</evidence>